<evidence type="ECO:0000313" key="2">
    <source>
        <dbReference type="EMBL" id="KAK3904617.1"/>
    </source>
</evidence>
<reference evidence="2" key="2">
    <citation type="submission" date="2023-05" db="EMBL/GenBank/DDBJ databases">
        <authorList>
            <consortium name="Lawrence Berkeley National Laboratory"/>
            <person name="Steindorff A."/>
            <person name="Hensen N."/>
            <person name="Bonometti L."/>
            <person name="Westerberg I."/>
            <person name="Brannstrom I.O."/>
            <person name="Guillou S."/>
            <person name="Cros-Aarteil S."/>
            <person name="Calhoun S."/>
            <person name="Haridas S."/>
            <person name="Kuo A."/>
            <person name="Mondo S."/>
            <person name="Pangilinan J."/>
            <person name="Riley R."/>
            <person name="Labutti K."/>
            <person name="Andreopoulos B."/>
            <person name="Lipzen A."/>
            <person name="Chen C."/>
            <person name="Yanf M."/>
            <person name="Daum C."/>
            <person name="Ng V."/>
            <person name="Clum A."/>
            <person name="Ohm R."/>
            <person name="Martin F."/>
            <person name="Silar P."/>
            <person name="Natvig D."/>
            <person name="Lalanne C."/>
            <person name="Gautier V."/>
            <person name="Ament-Velasquez S.L."/>
            <person name="Kruys A."/>
            <person name="Hutchinson M.I."/>
            <person name="Powell A.J."/>
            <person name="Barry K."/>
            <person name="Miller A.N."/>
            <person name="Grigoriev I.V."/>
            <person name="Debuchy R."/>
            <person name="Gladieux P."/>
            <person name="Thoren M.H."/>
            <person name="Johannesson H."/>
        </authorList>
    </citation>
    <scope>NUCLEOTIDE SEQUENCE</scope>
    <source>
        <strain evidence="2">CBS 103.79</strain>
    </source>
</reference>
<accession>A0AAN6MRE6</accession>
<name>A0AAN6MRE6_9PEZI</name>
<dbReference type="EMBL" id="MU855390">
    <property type="protein sequence ID" value="KAK3904617.1"/>
    <property type="molecule type" value="Genomic_DNA"/>
</dbReference>
<keyword evidence="3" id="KW-1185">Reference proteome</keyword>
<feature type="region of interest" description="Disordered" evidence="1">
    <location>
        <begin position="1"/>
        <end position="25"/>
    </location>
</feature>
<comment type="caution">
    <text evidence="2">The sequence shown here is derived from an EMBL/GenBank/DDBJ whole genome shotgun (WGS) entry which is preliminary data.</text>
</comment>
<gene>
    <name evidence="2" type="ORF">C8A05DRAFT_31594</name>
</gene>
<feature type="region of interest" description="Disordered" evidence="1">
    <location>
        <begin position="85"/>
        <end position="123"/>
    </location>
</feature>
<sequence>MDNSNNGNNGNGNGDGTGDRGNAHLEGLVSNHLARLRVAHSPVPLYASPPTFVTAQAAPAETSLLSDRELQFIYRWLDKIALPEDCEPATPEDGAVAPVRVPEEDEEATEEPEADQGPDDDVDPRAQEIRRLLMSFHLHAQQHDLDDVASLVFDPPVPSPRPLALSPNCRLPGAASAPDPVEDEPEHDGTFFFYSGN</sequence>
<protein>
    <submittedName>
        <fullName evidence="2">Uncharacterized protein</fullName>
    </submittedName>
</protein>
<reference evidence="2" key="1">
    <citation type="journal article" date="2023" name="Mol. Phylogenet. Evol.">
        <title>Genome-scale phylogeny and comparative genomics of the fungal order Sordariales.</title>
        <authorList>
            <person name="Hensen N."/>
            <person name="Bonometti L."/>
            <person name="Westerberg I."/>
            <person name="Brannstrom I.O."/>
            <person name="Guillou S."/>
            <person name="Cros-Aarteil S."/>
            <person name="Calhoun S."/>
            <person name="Haridas S."/>
            <person name="Kuo A."/>
            <person name="Mondo S."/>
            <person name="Pangilinan J."/>
            <person name="Riley R."/>
            <person name="LaButti K."/>
            <person name="Andreopoulos B."/>
            <person name="Lipzen A."/>
            <person name="Chen C."/>
            <person name="Yan M."/>
            <person name="Daum C."/>
            <person name="Ng V."/>
            <person name="Clum A."/>
            <person name="Steindorff A."/>
            <person name="Ohm R.A."/>
            <person name="Martin F."/>
            <person name="Silar P."/>
            <person name="Natvig D.O."/>
            <person name="Lalanne C."/>
            <person name="Gautier V."/>
            <person name="Ament-Velasquez S.L."/>
            <person name="Kruys A."/>
            <person name="Hutchinson M.I."/>
            <person name="Powell A.J."/>
            <person name="Barry K."/>
            <person name="Miller A.N."/>
            <person name="Grigoriev I.V."/>
            <person name="Debuchy R."/>
            <person name="Gladieux P."/>
            <person name="Hiltunen Thoren M."/>
            <person name="Johannesson H."/>
        </authorList>
    </citation>
    <scope>NUCLEOTIDE SEQUENCE</scope>
    <source>
        <strain evidence="2">CBS 103.79</strain>
    </source>
</reference>
<evidence type="ECO:0000313" key="3">
    <source>
        <dbReference type="Proteomes" id="UP001303889"/>
    </source>
</evidence>
<feature type="compositionally biased region" description="Acidic residues" evidence="1">
    <location>
        <begin position="103"/>
        <end position="122"/>
    </location>
</feature>
<feature type="region of interest" description="Disordered" evidence="1">
    <location>
        <begin position="157"/>
        <end position="197"/>
    </location>
</feature>
<dbReference type="Proteomes" id="UP001303889">
    <property type="component" value="Unassembled WGS sequence"/>
</dbReference>
<evidence type="ECO:0000256" key="1">
    <source>
        <dbReference type="SAM" id="MobiDB-lite"/>
    </source>
</evidence>
<proteinExistence type="predicted"/>
<dbReference type="AlphaFoldDB" id="A0AAN6MRE6"/>
<organism evidence="2 3">
    <name type="scientific">Staphylotrichum tortipilum</name>
    <dbReference type="NCBI Taxonomy" id="2831512"/>
    <lineage>
        <taxon>Eukaryota</taxon>
        <taxon>Fungi</taxon>
        <taxon>Dikarya</taxon>
        <taxon>Ascomycota</taxon>
        <taxon>Pezizomycotina</taxon>
        <taxon>Sordariomycetes</taxon>
        <taxon>Sordariomycetidae</taxon>
        <taxon>Sordariales</taxon>
        <taxon>Chaetomiaceae</taxon>
        <taxon>Staphylotrichum</taxon>
    </lineage>
</organism>